<protein>
    <submittedName>
        <fullName evidence="1">Uncharacterized protein</fullName>
    </submittedName>
</protein>
<sequence length="83" mass="9116">MQASRPIWSQDSNLAIIADARSKLNSRASIPGMLNDDPELPLSELSTFGSLGLDDALLYGWNGTVLSWVDKVIKGACWWDHSL</sequence>
<name>A0A543ANN1_9MICC</name>
<dbReference type="Proteomes" id="UP000319746">
    <property type="component" value="Unassembled WGS sequence"/>
</dbReference>
<proteinExistence type="predicted"/>
<reference evidence="1 2" key="1">
    <citation type="submission" date="2019-06" db="EMBL/GenBank/DDBJ databases">
        <title>Sequencing the genomes of 1000 actinobacteria strains.</title>
        <authorList>
            <person name="Klenk H.-P."/>
        </authorList>
    </citation>
    <scope>NUCLEOTIDE SEQUENCE [LARGE SCALE GENOMIC DNA]</scope>
    <source>
        <strain evidence="1 2">DSM 24083</strain>
    </source>
</reference>
<gene>
    <name evidence="1" type="ORF">FB556_0635</name>
</gene>
<dbReference type="EMBL" id="VFOU01000001">
    <property type="protein sequence ID" value="TQL74182.1"/>
    <property type="molecule type" value="Genomic_DNA"/>
</dbReference>
<evidence type="ECO:0000313" key="1">
    <source>
        <dbReference type="EMBL" id="TQL74182.1"/>
    </source>
</evidence>
<comment type="caution">
    <text evidence="1">The sequence shown here is derived from an EMBL/GenBank/DDBJ whole genome shotgun (WGS) entry which is preliminary data.</text>
</comment>
<keyword evidence="2" id="KW-1185">Reference proteome</keyword>
<organism evidence="1 2">
    <name type="scientific">Enteractinococcus coprophilus</name>
    <dbReference type="NCBI Taxonomy" id="1027633"/>
    <lineage>
        <taxon>Bacteria</taxon>
        <taxon>Bacillati</taxon>
        <taxon>Actinomycetota</taxon>
        <taxon>Actinomycetes</taxon>
        <taxon>Micrococcales</taxon>
        <taxon>Micrococcaceae</taxon>
    </lineage>
</organism>
<evidence type="ECO:0000313" key="2">
    <source>
        <dbReference type="Proteomes" id="UP000319746"/>
    </source>
</evidence>
<dbReference type="AlphaFoldDB" id="A0A543ANN1"/>
<accession>A0A543ANN1</accession>